<keyword evidence="2" id="KW-1185">Reference proteome</keyword>
<dbReference type="AlphaFoldDB" id="A0A7H1NUE0"/>
<gene>
    <name evidence="1" type="ORF">JGUZn3_21990</name>
</gene>
<evidence type="ECO:0000313" key="1">
    <source>
        <dbReference type="EMBL" id="QNT79400.1"/>
    </source>
</evidence>
<sequence length="81" mass="9200">MTLNRRVTPEILLKQRKVLAAQQQFMAQLRCYGATDMANSMQKQIQASNTLLEQSYNQRAIAPQRSPITLNGKPIPQLRMG</sequence>
<protein>
    <submittedName>
        <fullName evidence="1">Uncharacterized protein</fullName>
    </submittedName>
</protein>
<name>A0A7H1NUE0_9PROT</name>
<dbReference type="Proteomes" id="UP000516349">
    <property type="component" value="Chromosome"/>
</dbReference>
<organism evidence="1 2">
    <name type="scientific">Entomobacter blattae</name>
    <dbReference type="NCBI Taxonomy" id="2762277"/>
    <lineage>
        <taxon>Bacteria</taxon>
        <taxon>Pseudomonadati</taxon>
        <taxon>Pseudomonadota</taxon>
        <taxon>Alphaproteobacteria</taxon>
        <taxon>Acetobacterales</taxon>
        <taxon>Acetobacteraceae</taxon>
        <taxon>Entomobacter</taxon>
    </lineage>
</organism>
<dbReference type="EMBL" id="CP060244">
    <property type="protein sequence ID" value="QNT79400.1"/>
    <property type="molecule type" value="Genomic_DNA"/>
</dbReference>
<proteinExistence type="predicted"/>
<accession>A0A7H1NUE0</accession>
<dbReference type="KEGG" id="ebla:JGUZn3_21990"/>
<dbReference type="RefSeq" id="WP_203413569.1">
    <property type="nucleotide sequence ID" value="NZ_CP060244.1"/>
</dbReference>
<evidence type="ECO:0000313" key="2">
    <source>
        <dbReference type="Proteomes" id="UP000516349"/>
    </source>
</evidence>
<reference evidence="1 2" key="1">
    <citation type="submission" date="2020-08" db="EMBL/GenBank/DDBJ databases">
        <title>Complete genome sequence of Entomobacter blattae G55GP.</title>
        <authorList>
            <person name="Poehlein A."/>
            <person name="Guzman J."/>
            <person name="Daniel R."/>
            <person name="Vilcinskas A."/>
        </authorList>
    </citation>
    <scope>NUCLEOTIDE SEQUENCE [LARGE SCALE GENOMIC DNA]</scope>
    <source>
        <strain evidence="1 2">G55GP</strain>
    </source>
</reference>